<dbReference type="HOGENOM" id="CLU_074087_0_0_5"/>
<proteinExistence type="predicted"/>
<geneLocation type="plasmid" evidence="1 2">
    <name>megaplasmid</name>
</geneLocation>
<evidence type="ECO:0000313" key="2">
    <source>
        <dbReference type="Proteomes" id="UP000009081"/>
    </source>
</evidence>
<protein>
    <submittedName>
        <fullName evidence="1">Uncharacterized protein</fullName>
    </submittedName>
</protein>
<dbReference type="OrthoDB" id="5494330at2"/>
<dbReference type="AlphaFoldDB" id="C5B436"/>
<dbReference type="Proteomes" id="UP000009081">
    <property type="component" value="Plasmid megaplasmid"/>
</dbReference>
<keyword evidence="2" id="KW-1185">Reference proteome</keyword>
<dbReference type="KEGG" id="mea:Mex_2p0350"/>
<evidence type="ECO:0000313" key="1">
    <source>
        <dbReference type="EMBL" id="ACS43218.1"/>
    </source>
</evidence>
<name>C5B436_METEA</name>
<accession>C5B436</accession>
<sequence>MLGRVQPQWEDMSPEVIHITRGLDASQSYVNLIQILDSGFLEARNPFGAARQDCPDPASQRAVCFTEVPIHLVSRIIQRRLPQDPAAWNGIAFNKRFVVERGGGPIMYAYDGTPHAEALQAMMQSAWACPDPAAHPVWKLTPFVDRPGRHGTYYWEWEREWRIVGDMHFLPADVAYLIIPEQYHQAATHHFMNAIGGKSGHKAYLRPMIDATWSLERCRQAIRENRLRL</sequence>
<gene>
    <name evidence="1" type="ordered locus">MexAM1_META2p0350</name>
</gene>
<dbReference type="EMBL" id="CP001511">
    <property type="protein sequence ID" value="ACS43218.1"/>
    <property type="molecule type" value="Genomic_DNA"/>
</dbReference>
<keyword evidence="1" id="KW-0614">Plasmid</keyword>
<organism evidence="1 2">
    <name type="scientific">Methylorubrum extorquens (strain ATCC 14718 / DSM 1338 / JCM 2805 / NCIMB 9133 / AM1)</name>
    <name type="common">Methylobacterium extorquens</name>
    <dbReference type="NCBI Taxonomy" id="272630"/>
    <lineage>
        <taxon>Bacteria</taxon>
        <taxon>Pseudomonadati</taxon>
        <taxon>Pseudomonadota</taxon>
        <taxon>Alphaproteobacteria</taxon>
        <taxon>Hyphomicrobiales</taxon>
        <taxon>Methylobacteriaceae</taxon>
        <taxon>Methylorubrum</taxon>
    </lineage>
</organism>
<reference evidence="1 2" key="1">
    <citation type="journal article" date="2009" name="PLoS ONE">
        <title>Methylobacterium genome sequences: a reference blueprint to investigate microbial metabolism of C1 compounds from natural and industrial sources.</title>
        <authorList>
            <person name="Vuilleumier S."/>
            <person name="Chistoserdova L."/>
            <person name="Lee M.-C."/>
            <person name="Bringel F."/>
            <person name="Lajus A."/>
            <person name="Zhou Y."/>
            <person name="Gourion B."/>
            <person name="Barbe V."/>
            <person name="Chang J."/>
            <person name="Cruveiller S."/>
            <person name="Dossat C."/>
            <person name="Gillett W."/>
            <person name="Gruffaz C."/>
            <person name="Haugen E."/>
            <person name="Hourcade E."/>
            <person name="Levy R."/>
            <person name="Mangenot S."/>
            <person name="Muller E."/>
            <person name="Nadalig T."/>
            <person name="Pagni M."/>
            <person name="Penny C."/>
            <person name="Peyraud R."/>
            <person name="Robinson D.G."/>
            <person name="Roche D."/>
            <person name="Rouy Z."/>
            <person name="Saenampechek C."/>
            <person name="Salvignol G."/>
            <person name="Vallenet D."/>
            <person name="Wu Z."/>
            <person name="Marx C.J."/>
            <person name="Vorholt J.A."/>
            <person name="Olson M.V."/>
            <person name="Kaul R."/>
            <person name="Weissenbach J."/>
            <person name="Medigue C."/>
            <person name="Lidstrom M.E."/>
        </authorList>
    </citation>
    <scope>NUCLEOTIDE SEQUENCE [LARGE SCALE GENOMIC DNA]</scope>
    <source>
        <strain evidence="2">ATCC 14718 / DSM 1338 / JCM 2805 / NCIMB 9133 / AM1</strain>
    </source>
</reference>